<evidence type="ECO:0000256" key="1">
    <source>
        <dbReference type="SAM" id="MobiDB-lite"/>
    </source>
</evidence>
<sequence>MSAAIAMAPSPAPHDRQSYNTDLTANNKSAAGTSRTSPAAAQRLGAADSPAAAGAAATPSSKTLAPSLQDQQRSGSGSPKGAHAPRVNPSPPSASRNALPNAPRIVVKKEPNSPEPPPTSAPAPPPATAGDTVRHRPRRLDLSQKPISTAGHTPATGRGPMTARESGLAIADLANHCLSPGFIPKDQGQRQVIDRSQQMREQQRHLIENKQRQAQLGNGNRADGPDGGFAARTPGMSRRNKAPPGLSIVAPNAEQFAHERVIQSAPLHQSFTGLSQMGPPQSRHTQLGSSRLSNTSHMHITHQPANQTNNRLPPISDVLNMPGHSENGGHSPYPNPSHRGPLASPGHPPPPAQPQMQNVASEGRPREYRSAEEAQADMARGRPDMLPSLVHYNPPSPGAGGATRQYAHADTSGNSGKRRRADYEEGGSPPLGHGRASYRRGPFGEGRDSPETMRARKFQFLELVGQAWDLWHS</sequence>
<feature type="region of interest" description="Disordered" evidence="1">
    <location>
        <begin position="1"/>
        <end position="162"/>
    </location>
</feature>
<dbReference type="STRING" id="177199.A0A420Y6M4"/>
<keyword evidence="3" id="KW-1185">Reference proteome</keyword>
<feature type="compositionally biased region" description="Polar residues" evidence="1">
    <location>
        <begin position="62"/>
        <end position="77"/>
    </location>
</feature>
<gene>
    <name evidence="2" type="ORF">DL546_000394</name>
</gene>
<evidence type="ECO:0000313" key="3">
    <source>
        <dbReference type="Proteomes" id="UP000275385"/>
    </source>
</evidence>
<feature type="compositionally biased region" description="Basic and acidic residues" evidence="1">
    <location>
        <begin position="363"/>
        <end position="372"/>
    </location>
</feature>
<feature type="compositionally biased region" description="Pro residues" evidence="1">
    <location>
        <begin position="113"/>
        <end position="127"/>
    </location>
</feature>
<proteinExistence type="predicted"/>
<dbReference type="Proteomes" id="UP000275385">
    <property type="component" value="Unassembled WGS sequence"/>
</dbReference>
<feature type="compositionally biased region" description="Polar residues" evidence="1">
    <location>
        <begin position="18"/>
        <end position="39"/>
    </location>
</feature>
<dbReference type="AlphaFoldDB" id="A0A420Y6M4"/>
<name>A0A420Y6M4_9PEZI</name>
<evidence type="ECO:0000313" key="2">
    <source>
        <dbReference type="EMBL" id="RKU43536.1"/>
    </source>
</evidence>
<feature type="region of interest" description="Disordered" evidence="1">
    <location>
        <begin position="210"/>
        <end position="247"/>
    </location>
</feature>
<organism evidence="2 3">
    <name type="scientific">Coniochaeta pulveracea</name>
    <dbReference type="NCBI Taxonomy" id="177199"/>
    <lineage>
        <taxon>Eukaryota</taxon>
        <taxon>Fungi</taxon>
        <taxon>Dikarya</taxon>
        <taxon>Ascomycota</taxon>
        <taxon>Pezizomycotina</taxon>
        <taxon>Sordariomycetes</taxon>
        <taxon>Sordariomycetidae</taxon>
        <taxon>Coniochaetales</taxon>
        <taxon>Coniochaetaceae</taxon>
        <taxon>Coniochaeta</taxon>
    </lineage>
</organism>
<reference evidence="2 3" key="1">
    <citation type="submission" date="2018-08" db="EMBL/GenBank/DDBJ databases">
        <title>Draft genome of the lignicolous fungus Coniochaeta pulveracea.</title>
        <authorList>
            <person name="Borstlap C.J."/>
            <person name="De Witt R.N."/>
            <person name="Botha A."/>
            <person name="Volschenk H."/>
        </authorList>
    </citation>
    <scope>NUCLEOTIDE SEQUENCE [LARGE SCALE GENOMIC DNA]</scope>
    <source>
        <strain evidence="2 3">CAB683</strain>
    </source>
</reference>
<dbReference type="OrthoDB" id="4463286at2759"/>
<feature type="compositionally biased region" description="Polar residues" evidence="1">
    <location>
        <begin position="271"/>
        <end position="311"/>
    </location>
</feature>
<comment type="caution">
    <text evidence="2">The sequence shown here is derived from an EMBL/GenBank/DDBJ whole genome shotgun (WGS) entry which is preliminary data.</text>
</comment>
<accession>A0A420Y6M4</accession>
<dbReference type="EMBL" id="QVQW01000041">
    <property type="protein sequence ID" value="RKU43536.1"/>
    <property type="molecule type" value="Genomic_DNA"/>
</dbReference>
<feature type="compositionally biased region" description="Low complexity" evidence="1">
    <location>
        <begin position="45"/>
        <end position="61"/>
    </location>
</feature>
<protein>
    <submittedName>
        <fullName evidence="2">Uncharacterized protein</fullName>
    </submittedName>
</protein>
<feature type="region of interest" description="Disordered" evidence="1">
    <location>
        <begin position="271"/>
        <end position="451"/>
    </location>
</feature>